<keyword evidence="1" id="KW-0472">Membrane</keyword>
<gene>
    <name evidence="2" type="ORF">AWT59_3059</name>
</gene>
<dbReference type="PATRIC" id="fig|1796491.3.peg.3361"/>
<accession>A0A139BPS7</accession>
<comment type="caution">
    <text evidence="2">The sequence shown here is derived from an EMBL/GenBank/DDBJ whole genome shotgun (WGS) entry which is preliminary data.</text>
</comment>
<dbReference type="Pfam" id="PF18926">
    <property type="entry name" value="DUF5676"/>
    <property type="match status" value="1"/>
</dbReference>
<keyword evidence="1" id="KW-1133">Transmembrane helix</keyword>
<organism evidence="2 3">
    <name type="scientific">Candidatus Gallionella acididurans</name>
    <dbReference type="NCBI Taxonomy" id="1796491"/>
    <lineage>
        <taxon>Bacteria</taxon>
        <taxon>Pseudomonadati</taxon>
        <taxon>Pseudomonadota</taxon>
        <taxon>Betaproteobacteria</taxon>
        <taxon>Nitrosomonadales</taxon>
        <taxon>Gallionellaceae</taxon>
        <taxon>Gallionella</taxon>
    </lineage>
</organism>
<name>A0A139BPS7_9PROT</name>
<dbReference type="AlphaFoldDB" id="A0A139BPS7"/>
<protein>
    <submittedName>
        <fullName evidence="2">Uncharacterized protein</fullName>
    </submittedName>
</protein>
<dbReference type="InterPro" id="IPR044020">
    <property type="entry name" value="DUF5676"/>
</dbReference>
<dbReference type="EMBL" id="LSLI01000138">
    <property type="protein sequence ID" value="KXS30813.1"/>
    <property type="molecule type" value="Genomic_DNA"/>
</dbReference>
<reference evidence="2 3" key="1">
    <citation type="submission" date="2016-02" db="EMBL/GenBank/DDBJ databases">
        <authorList>
            <person name="Wen L."/>
            <person name="He K."/>
            <person name="Yang H."/>
        </authorList>
    </citation>
    <scope>NUCLEOTIDE SEQUENCE [LARGE SCALE GENOMIC DNA]</scope>
    <source>
        <strain evidence="2">ShG14-8</strain>
    </source>
</reference>
<keyword evidence="1" id="KW-0812">Transmembrane</keyword>
<sequence>MKQGISLTAVGHATSLFLTITFAVCVAFDLAFPQHAMYETWCKLLPGFEWISWRSFLLGAVECYGYGWFFALIWVPLYNVFANHACCK</sequence>
<proteinExistence type="predicted"/>
<evidence type="ECO:0000313" key="2">
    <source>
        <dbReference type="EMBL" id="KXS30813.1"/>
    </source>
</evidence>
<evidence type="ECO:0000313" key="3">
    <source>
        <dbReference type="Proteomes" id="UP000070578"/>
    </source>
</evidence>
<feature type="transmembrane region" description="Helical" evidence="1">
    <location>
        <begin position="53"/>
        <end position="75"/>
    </location>
</feature>
<evidence type="ECO:0000256" key="1">
    <source>
        <dbReference type="SAM" id="Phobius"/>
    </source>
</evidence>
<dbReference type="Proteomes" id="UP000070578">
    <property type="component" value="Unassembled WGS sequence"/>
</dbReference>
<reference evidence="2 3" key="2">
    <citation type="submission" date="2016-03" db="EMBL/GenBank/DDBJ databases">
        <title>New uncultured bacterium of the family Gallionellaceae from acid mine drainage: description and reconstruction of genome based on metagenomic analysis of microbial community.</title>
        <authorList>
            <person name="Kadnikov V."/>
            <person name="Ivasenko D."/>
            <person name="Beletsky A."/>
            <person name="Mardanov A."/>
            <person name="Danilova E."/>
            <person name="Pimenov N."/>
            <person name="Karnachuk O."/>
            <person name="Ravin N."/>
        </authorList>
    </citation>
    <scope>NUCLEOTIDE SEQUENCE [LARGE SCALE GENOMIC DNA]</scope>
    <source>
        <strain evidence="2">ShG14-8</strain>
    </source>
</reference>
<feature type="transmembrane region" description="Helical" evidence="1">
    <location>
        <begin position="12"/>
        <end position="32"/>
    </location>
</feature>